<evidence type="ECO:0000256" key="12">
    <source>
        <dbReference type="HAMAP-Rule" id="MF_00365"/>
    </source>
</evidence>
<dbReference type="AlphaFoldDB" id="A0A7X2N1V9"/>
<keyword evidence="5 12" id="KW-0235">DNA replication</keyword>
<evidence type="ECO:0000256" key="6">
    <source>
        <dbReference type="ARBA" id="ARBA00022741"/>
    </source>
</evidence>
<reference evidence="15 16" key="1">
    <citation type="submission" date="2019-08" db="EMBL/GenBank/DDBJ databases">
        <title>In-depth cultivation of the pig gut microbiome towards novel bacterial diversity and tailored functional studies.</title>
        <authorList>
            <person name="Wylensek D."/>
            <person name="Hitch T.C.A."/>
            <person name="Clavel T."/>
        </authorList>
    </citation>
    <scope>NUCLEOTIDE SEQUENCE [LARGE SCALE GENOMIC DNA]</scope>
    <source>
        <strain evidence="15 16">LKV-178-WT-2G</strain>
    </source>
</reference>
<dbReference type="InterPro" id="IPR027417">
    <property type="entry name" value="P-loop_NTPase"/>
</dbReference>
<dbReference type="Gene3D" id="1.20.1050.90">
    <property type="entry name" value="RecF/RecN/SMC, N-terminal domain"/>
    <property type="match status" value="1"/>
</dbReference>
<sequence length="365" mass="43172">MNIKSLRLIHFRNYENVEFNFKENCIHCFYGKNAQGKTNLIESIYFLSHLHSFRTHSLDSLIKESYHQMLIEAKVESGHTLSKVKVVVCDQKKHLFHNDNPIKKYSDFVGIVNAISFCPDDILLFSAPKKIRRNFIDMELIKLSKKYTFTLSRYNRYLKNRNIALKQEKIDKDLIDVYTSQMIEDEIVIMKQRKNFIKNLMEYSNRLYPFFSSQKEVLSAKYETFVDTSQDLKEQIVKSYENTYVKDCMYKATNMGIHRDDIQFLLNDKNINEMASQGQKRSYLLAMKLGLAQMVYEKTNQYPILLLDDVFSELDTIRKKELIQILPENMQIFITSAEEMDPSLFKNRKVKFYKVNNGFAKEVSQ</sequence>
<protein>
    <recommendedName>
        <fullName evidence="3 12">DNA replication and repair protein RecF</fullName>
    </recommendedName>
</protein>
<dbReference type="PROSITE" id="PS00618">
    <property type="entry name" value="RECF_2"/>
    <property type="match status" value="1"/>
</dbReference>
<evidence type="ECO:0000256" key="13">
    <source>
        <dbReference type="RuleBase" id="RU000578"/>
    </source>
</evidence>
<organism evidence="15 16">
    <name type="scientific">Floccifex porci</name>
    <dbReference type="NCBI Taxonomy" id="2606629"/>
    <lineage>
        <taxon>Bacteria</taxon>
        <taxon>Bacillati</taxon>
        <taxon>Bacillota</taxon>
        <taxon>Erysipelotrichia</taxon>
        <taxon>Erysipelotrichales</taxon>
        <taxon>Erysipelotrichaceae</taxon>
        <taxon>Floccifex</taxon>
    </lineage>
</organism>
<keyword evidence="16" id="KW-1185">Reference proteome</keyword>
<dbReference type="EMBL" id="VUMM01000002">
    <property type="protein sequence ID" value="MSS00915.1"/>
    <property type="molecule type" value="Genomic_DNA"/>
</dbReference>
<dbReference type="InterPro" id="IPR001238">
    <property type="entry name" value="DNA-binding_RecF"/>
</dbReference>
<dbReference type="InterPro" id="IPR018078">
    <property type="entry name" value="DNA-binding_RecF_CS"/>
</dbReference>
<evidence type="ECO:0000313" key="15">
    <source>
        <dbReference type="EMBL" id="MSS00915.1"/>
    </source>
</evidence>
<feature type="binding site" evidence="12">
    <location>
        <begin position="31"/>
        <end position="38"/>
    </location>
    <ligand>
        <name>ATP</name>
        <dbReference type="ChEBI" id="CHEBI:30616"/>
    </ligand>
</feature>
<evidence type="ECO:0000313" key="16">
    <source>
        <dbReference type="Proteomes" id="UP000470082"/>
    </source>
</evidence>
<dbReference type="InterPro" id="IPR003395">
    <property type="entry name" value="RecF/RecN/SMC_N"/>
</dbReference>
<evidence type="ECO:0000256" key="8">
    <source>
        <dbReference type="ARBA" id="ARBA00022840"/>
    </source>
</evidence>
<accession>A0A7X2N1V9</accession>
<evidence type="ECO:0000256" key="9">
    <source>
        <dbReference type="ARBA" id="ARBA00023125"/>
    </source>
</evidence>
<keyword evidence="4 12" id="KW-0963">Cytoplasm</keyword>
<dbReference type="Proteomes" id="UP000470082">
    <property type="component" value="Unassembled WGS sequence"/>
</dbReference>
<comment type="caution">
    <text evidence="15">The sequence shown here is derived from an EMBL/GenBank/DDBJ whole genome shotgun (WGS) entry which is preliminary data.</text>
</comment>
<dbReference type="NCBIfam" id="TIGR00611">
    <property type="entry name" value="recf"/>
    <property type="match status" value="1"/>
</dbReference>
<evidence type="ECO:0000256" key="1">
    <source>
        <dbReference type="ARBA" id="ARBA00004496"/>
    </source>
</evidence>
<evidence type="ECO:0000256" key="5">
    <source>
        <dbReference type="ARBA" id="ARBA00022705"/>
    </source>
</evidence>
<keyword evidence="8 12" id="KW-0067">ATP-binding</keyword>
<evidence type="ECO:0000256" key="2">
    <source>
        <dbReference type="ARBA" id="ARBA00008016"/>
    </source>
</evidence>
<comment type="similarity">
    <text evidence="2 12 13">Belongs to the RecF family.</text>
</comment>
<feature type="domain" description="RecF/RecN/SMC N-terminal" evidence="14">
    <location>
        <begin position="3"/>
        <end position="78"/>
    </location>
</feature>
<name>A0A7X2N1V9_9FIRM</name>
<dbReference type="RefSeq" id="WP_154459383.1">
    <property type="nucleotide sequence ID" value="NZ_JAQYTQ010000053.1"/>
</dbReference>
<dbReference type="InterPro" id="IPR042174">
    <property type="entry name" value="RecF_2"/>
</dbReference>
<keyword evidence="6 12" id="KW-0547">Nucleotide-binding</keyword>
<dbReference type="Pfam" id="PF02463">
    <property type="entry name" value="SMC_N"/>
    <property type="match status" value="1"/>
</dbReference>
<dbReference type="GO" id="GO:0006302">
    <property type="term" value="P:double-strand break repair"/>
    <property type="evidence" value="ECO:0007669"/>
    <property type="project" value="TreeGrafter"/>
</dbReference>
<keyword evidence="9 12" id="KW-0238">DNA-binding</keyword>
<dbReference type="GO" id="GO:0005524">
    <property type="term" value="F:ATP binding"/>
    <property type="evidence" value="ECO:0007669"/>
    <property type="project" value="UniProtKB-UniRule"/>
</dbReference>
<dbReference type="GO" id="GO:0006260">
    <property type="term" value="P:DNA replication"/>
    <property type="evidence" value="ECO:0007669"/>
    <property type="project" value="UniProtKB-UniRule"/>
</dbReference>
<keyword evidence="7 12" id="KW-0227">DNA damage</keyword>
<gene>
    <name evidence="12 15" type="primary">recF</name>
    <name evidence="15" type="ORF">FYJ50_02055</name>
</gene>
<comment type="function">
    <text evidence="12 13">The RecF protein is involved in DNA metabolism; it is required for DNA replication and normal SOS inducibility. RecF binds preferentially to single-stranded, linear DNA. It also seems to bind ATP.</text>
</comment>
<dbReference type="SUPFAM" id="SSF52540">
    <property type="entry name" value="P-loop containing nucleoside triphosphate hydrolases"/>
    <property type="match status" value="1"/>
</dbReference>
<dbReference type="GO" id="GO:0003697">
    <property type="term" value="F:single-stranded DNA binding"/>
    <property type="evidence" value="ECO:0007669"/>
    <property type="project" value="UniProtKB-UniRule"/>
</dbReference>
<keyword evidence="11 12" id="KW-0742">SOS response</keyword>
<evidence type="ECO:0000256" key="3">
    <source>
        <dbReference type="ARBA" id="ARBA00020170"/>
    </source>
</evidence>
<comment type="subcellular location">
    <subcellularLocation>
        <location evidence="1 12 13">Cytoplasm</location>
    </subcellularLocation>
</comment>
<dbReference type="Gene3D" id="3.40.50.300">
    <property type="entry name" value="P-loop containing nucleotide triphosphate hydrolases"/>
    <property type="match status" value="1"/>
</dbReference>
<dbReference type="GO" id="GO:0009432">
    <property type="term" value="P:SOS response"/>
    <property type="evidence" value="ECO:0007669"/>
    <property type="project" value="UniProtKB-UniRule"/>
</dbReference>
<proteinExistence type="inferred from homology"/>
<evidence type="ECO:0000259" key="14">
    <source>
        <dbReference type="Pfam" id="PF02463"/>
    </source>
</evidence>
<evidence type="ECO:0000256" key="10">
    <source>
        <dbReference type="ARBA" id="ARBA00023204"/>
    </source>
</evidence>
<dbReference type="PANTHER" id="PTHR32182">
    <property type="entry name" value="DNA REPLICATION AND REPAIR PROTEIN RECF"/>
    <property type="match status" value="1"/>
</dbReference>
<dbReference type="GO" id="GO:0000731">
    <property type="term" value="P:DNA synthesis involved in DNA repair"/>
    <property type="evidence" value="ECO:0007669"/>
    <property type="project" value="TreeGrafter"/>
</dbReference>
<dbReference type="GO" id="GO:0005737">
    <property type="term" value="C:cytoplasm"/>
    <property type="evidence" value="ECO:0007669"/>
    <property type="project" value="UniProtKB-SubCell"/>
</dbReference>
<dbReference type="HAMAP" id="MF_00365">
    <property type="entry name" value="RecF"/>
    <property type="match status" value="1"/>
</dbReference>
<dbReference type="PANTHER" id="PTHR32182:SF0">
    <property type="entry name" value="DNA REPLICATION AND REPAIR PROTEIN RECF"/>
    <property type="match status" value="1"/>
</dbReference>
<evidence type="ECO:0000256" key="11">
    <source>
        <dbReference type="ARBA" id="ARBA00023236"/>
    </source>
</evidence>
<keyword evidence="10 12" id="KW-0234">DNA repair</keyword>
<evidence type="ECO:0000256" key="4">
    <source>
        <dbReference type="ARBA" id="ARBA00022490"/>
    </source>
</evidence>
<evidence type="ECO:0000256" key="7">
    <source>
        <dbReference type="ARBA" id="ARBA00022763"/>
    </source>
</evidence>